<comment type="caution">
    <text evidence="1">The sequence shown here is derived from an EMBL/GenBank/DDBJ whole genome shotgun (WGS) entry which is preliminary data.</text>
</comment>
<sequence>MQPSSLIGDARRMMEVGLYAKRWPMNTLVVDTDPKRKTASELELNRNLDNFYIIELARCLLFYDNMFYLSHSIVRAKAPSSLFVVPQFHIT</sequence>
<dbReference type="Proteomes" id="UP001372338">
    <property type="component" value="Unassembled WGS sequence"/>
</dbReference>
<gene>
    <name evidence="1" type="ORF">RIF29_41149</name>
</gene>
<reference evidence="1 2" key="1">
    <citation type="submission" date="2024-01" db="EMBL/GenBank/DDBJ databases">
        <title>The genomes of 5 underutilized Papilionoideae crops provide insights into root nodulation and disease resistanc.</title>
        <authorList>
            <person name="Yuan L."/>
        </authorList>
    </citation>
    <scope>NUCLEOTIDE SEQUENCE [LARGE SCALE GENOMIC DNA]</scope>
    <source>
        <strain evidence="1">ZHUSHIDOU_FW_LH</strain>
        <tissue evidence="1">Leaf</tissue>
    </source>
</reference>
<proteinExistence type="predicted"/>
<evidence type="ECO:0000313" key="1">
    <source>
        <dbReference type="EMBL" id="KAK7246287.1"/>
    </source>
</evidence>
<organism evidence="1 2">
    <name type="scientific">Crotalaria pallida</name>
    <name type="common">Smooth rattlebox</name>
    <name type="synonym">Crotalaria striata</name>
    <dbReference type="NCBI Taxonomy" id="3830"/>
    <lineage>
        <taxon>Eukaryota</taxon>
        <taxon>Viridiplantae</taxon>
        <taxon>Streptophyta</taxon>
        <taxon>Embryophyta</taxon>
        <taxon>Tracheophyta</taxon>
        <taxon>Spermatophyta</taxon>
        <taxon>Magnoliopsida</taxon>
        <taxon>eudicotyledons</taxon>
        <taxon>Gunneridae</taxon>
        <taxon>Pentapetalae</taxon>
        <taxon>rosids</taxon>
        <taxon>fabids</taxon>
        <taxon>Fabales</taxon>
        <taxon>Fabaceae</taxon>
        <taxon>Papilionoideae</taxon>
        <taxon>50 kb inversion clade</taxon>
        <taxon>genistoids sensu lato</taxon>
        <taxon>core genistoids</taxon>
        <taxon>Crotalarieae</taxon>
        <taxon>Crotalaria</taxon>
    </lineage>
</organism>
<protein>
    <submittedName>
        <fullName evidence="1">Uncharacterized protein</fullName>
    </submittedName>
</protein>
<dbReference type="AlphaFoldDB" id="A0AAN9HSD3"/>
<evidence type="ECO:0000313" key="2">
    <source>
        <dbReference type="Proteomes" id="UP001372338"/>
    </source>
</evidence>
<dbReference type="EMBL" id="JAYWIO010000008">
    <property type="protein sequence ID" value="KAK7246287.1"/>
    <property type="molecule type" value="Genomic_DNA"/>
</dbReference>
<accession>A0AAN9HSD3</accession>
<name>A0AAN9HSD3_CROPI</name>
<keyword evidence="2" id="KW-1185">Reference proteome</keyword>